<dbReference type="Proteomes" id="UP001497482">
    <property type="component" value="Chromosome 1"/>
</dbReference>
<feature type="compositionally biased region" description="Polar residues" evidence="1">
    <location>
        <begin position="82"/>
        <end position="99"/>
    </location>
</feature>
<organism evidence="2 3">
    <name type="scientific">Knipowitschia caucasica</name>
    <name type="common">Caucasian dwarf goby</name>
    <name type="synonym">Pomatoschistus caucasicus</name>
    <dbReference type="NCBI Taxonomy" id="637954"/>
    <lineage>
        <taxon>Eukaryota</taxon>
        <taxon>Metazoa</taxon>
        <taxon>Chordata</taxon>
        <taxon>Craniata</taxon>
        <taxon>Vertebrata</taxon>
        <taxon>Euteleostomi</taxon>
        <taxon>Actinopterygii</taxon>
        <taxon>Neopterygii</taxon>
        <taxon>Teleostei</taxon>
        <taxon>Neoteleostei</taxon>
        <taxon>Acanthomorphata</taxon>
        <taxon>Gobiaria</taxon>
        <taxon>Gobiiformes</taxon>
        <taxon>Gobioidei</taxon>
        <taxon>Gobiidae</taxon>
        <taxon>Gobiinae</taxon>
        <taxon>Knipowitschia</taxon>
    </lineage>
</organism>
<sequence length="99" mass="10801">MTRGRAVTFLTGVIDVLLRERWQTGSPDRERIADRLVLWSSPAEELSVLLLIASISSSPKQPSAARHLWAALKALPRAEADTGSNDQHISDSSPTPAKQ</sequence>
<keyword evidence="3" id="KW-1185">Reference proteome</keyword>
<reference evidence="2 3" key="1">
    <citation type="submission" date="2024-04" db="EMBL/GenBank/DDBJ databases">
        <authorList>
            <person name="Waldvogel A.-M."/>
            <person name="Schoenle A."/>
        </authorList>
    </citation>
    <scope>NUCLEOTIDE SEQUENCE [LARGE SCALE GENOMIC DNA]</scope>
</reference>
<evidence type="ECO:0000256" key="1">
    <source>
        <dbReference type="SAM" id="MobiDB-lite"/>
    </source>
</evidence>
<name>A0AAV2J1K3_KNICA</name>
<dbReference type="EMBL" id="OZ035823">
    <property type="protein sequence ID" value="CAL1569014.1"/>
    <property type="molecule type" value="Genomic_DNA"/>
</dbReference>
<feature type="region of interest" description="Disordered" evidence="1">
    <location>
        <begin position="79"/>
        <end position="99"/>
    </location>
</feature>
<protein>
    <submittedName>
        <fullName evidence="2">Uncharacterized protein</fullName>
    </submittedName>
</protein>
<dbReference type="AlphaFoldDB" id="A0AAV2J1K3"/>
<proteinExistence type="predicted"/>
<accession>A0AAV2J1K3</accession>
<evidence type="ECO:0000313" key="2">
    <source>
        <dbReference type="EMBL" id="CAL1569014.1"/>
    </source>
</evidence>
<gene>
    <name evidence="2" type="ORF">KC01_LOCUS1526</name>
</gene>
<evidence type="ECO:0000313" key="3">
    <source>
        <dbReference type="Proteomes" id="UP001497482"/>
    </source>
</evidence>